<name>A0A8K0VYD8_9PLEO</name>
<feature type="transmembrane region" description="Helical" evidence="1">
    <location>
        <begin position="73"/>
        <end position="98"/>
    </location>
</feature>
<sequence>MVPPLSTSPTAKLQIPPRRFLTQICFSALATLLPNILQYFDLLFLSFLFTLFSIAFAKIALKYHKPRSKLRSDAYLILLSYTLGYLHQLTTIIGAYSLSSAGSDAELTRAQHIAVDFCLAFVIISECEFYHMYCEVKKFKTWMDMVKGLCRANIESEHVFSVSRDPWPAFGYLSLPDTPNSLLIGKTAAVHIAQ</sequence>
<keyword evidence="3" id="KW-1185">Reference proteome</keyword>
<gene>
    <name evidence="2" type="ORF">FB567DRAFT_592917</name>
</gene>
<organism evidence="2 3">
    <name type="scientific">Paraphoma chrysanthemicola</name>
    <dbReference type="NCBI Taxonomy" id="798071"/>
    <lineage>
        <taxon>Eukaryota</taxon>
        <taxon>Fungi</taxon>
        <taxon>Dikarya</taxon>
        <taxon>Ascomycota</taxon>
        <taxon>Pezizomycotina</taxon>
        <taxon>Dothideomycetes</taxon>
        <taxon>Pleosporomycetidae</taxon>
        <taxon>Pleosporales</taxon>
        <taxon>Pleosporineae</taxon>
        <taxon>Phaeosphaeriaceae</taxon>
        <taxon>Paraphoma</taxon>
    </lineage>
</organism>
<feature type="transmembrane region" description="Helical" evidence="1">
    <location>
        <begin position="110"/>
        <end position="133"/>
    </location>
</feature>
<protein>
    <submittedName>
        <fullName evidence="2">Uncharacterized protein</fullName>
    </submittedName>
</protein>
<comment type="caution">
    <text evidence="2">The sequence shown here is derived from an EMBL/GenBank/DDBJ whole genome shotgun (WGS) entry which is preliminary data.</text>
</comment>
<dbReference type="AlphaFoldDB" id="A0A8K0VYD8"/>
<dbReference type="Proteomes" id="UP000813461">
    <property type="component" value="Unassembled WGS sequence"/>
</dbReference>
<evidence type="ECO:0000256" key="1">
    <source>
        <dbReference type="SAM" id="Phobius"/>
    </source>
</evidence>
<dbReference type="OrthoDB" id="3761120at2759"/>
<dbReference type="EMBL" id="JAGMVJ010000010">
    <property type="protein sequence ID" value="KAH7087071.1"/>
    <property type="molecule type" value="Genomic_DNA"/>
</dbReference>
<evidence type="ECO:0000313" key="3">
    <source>
        <dbReference type="Proteomes" id="UP000813461"/>
    </source>
</evidence>
<accession>A0A8K0VYD8</accession>
<reference evidence="2" key="1">
    <citation type="journal article" date="2021" name="Nat. Commun.">
        <title>Genetic determinants of endophytism in the Arabidopsis root mycobiome.</title>
        <authorList>
            <person name="Mesny F."/>
            <person name="Miyauchi S."/>
            <person name="Thiergart T."/>
            <person name="Pickel B."/>
            <person name="Atanasova L."/>
            <person name="Karlsson M."/>
            <person name="Huettel B."/>
            <person name="Barry K.W."/>
            <person name="Haridas S."/>
            <person name="Chen C."/>
            <person name="Bauer D."/>
            <person name="Andreopoulos W."/>
            <person name="Pangilinan J."/>
            <person name="LaButti K."/>
            <person name="Riley R."/>
            <person name="Lipzen A."/>
            <person name="Clum A."/>
            <person name="Drula E."/>
            <person name="Henrissat B."/>
            <person name="Kohler A."/>
            <person name="Grigoriev I.V."/>
            <person name="Martin F.M."/>
            <person name="Hacquard S."/>
        </authorList>
    </citation>
    <scope>NUCLEOTIDE SEQUENCE</scope>
    <source>
        <strain evidence="2">MPI-SDFR-AT-0120</strain>
    </source>
</reference>
<keyword evidence="1" id="KW-1133">Transmembrane helix</keyword>
<proteinExistence type="predicted"/>
<feature type="transmembrane region" description="Helical" evidence="1">
    <location>
        <begin position="43"/>
        <end position="61"/>
    </location>
</feature>
<keyword evidence="1" id="KW-0472">Membrane</keyword>
<evidence type="ECO:0000313" key="2">
    <source>
        <dbReference type="EMBL" id="KAH7087071.1"/>
    </source>
</evidence>
<keyword evidence="1" id="KW-0812">Transmembrane</keyword>